<comment type="caution">
    <text evidence="1">The sequence shown here is derived from an EMBL/GenBank/DDBJ whole genome shotgun (WGS) entry which is preliminary data.</text>
</comment>
<protein>
    <submittedName>
        <fullName evidence="1">Uncharacterized protein</fullName>
    </submittedName>
</protein>
<dbReference type="Proteomes" id="UP000321058">
    <property type="component" value="Unassembled WGS sequence"/>
</dbReference>
<reference evidence="1 2" key="1">
    <citation type="submission" date="2019-07" db="EMBL/GenBank/DDBJ databases">
        <title>Whole genome shotgun sequence of Reyranella soli NBRC 108950.</title>
        <authorList>
            <person name="Hosoyama A."/>
            <person name="Uohara A."/>
            <person name="Ohji S."/>
            <person name="Ichikawa N."/>
        </authorList>
    </citation>
    <scope>NUCLEOTIDE SEQUENCE [LARGE SCALE GENOMIC DNA]</scope>
    <source>
        <strain evidence="1 2">NBRC 108950</strain>
    </source>
</reference>
<proteinExistence type="predicted"/>
<dbReference type="AlphaFoldDB" id="A0A512NH16"/>
<evidence type="ECO:0000313" key="1">
    <source>
        <dbReference type="EMBL" id="GEP58195.1"/>
    </source>
</evidence>
<accession>A0A512NH16</accession>
<evidence type="ECO:0000313" key="2">
    <source>
        <dbReference type="Proteomes" id="UP000321058"/>
    </source>
</evidence>
<dbReference type="EMBL" id="BKAJ01000095">
    <property type="protein sequence ID" value="GEP58195.1"/>
    <property type="molecule type" value="Genomic_DNA"/>
</dbReference>
<sequence length="130" mass="13861">MTNSHVHAAIALGGALIVSAFVAFVPPIPPASAQSHAQRICREQGISPQSDGYEYCLSQATRALYWGEPGLARSFARVTASAREACLGYGLQPQTTGFQACLERETYARGLMVHADSATPEYGPQIADHP</sequence>
<dbReference type="OrthoDB" id="7376161at2"/>
<keyword evidence="2" id="KW-1185">Reference proteome</keyword>
<name>A0A512NH16_9HYPH</name>
<organism evidence="1 2">
    <name type="scientific">Reyranella soli</name>
    <dbReference type="NCBI Taxonomy" id="1230389"/>
    <lineage>
        <taxon>Bacteria</taxon>
        <taxon>Pseudomonadati</taxon>
        <taxon>Pseudomonadota</taxon>
        <taxon>Alphaproteobacteria</taxon>
        <taxon>Hyphomicrobiales</taxon>
        <taxon>Reyranellaceae</taxon>
        <taxon>Reyranella</taxon>
    </lineage>
</organism>
<gene>
    <name evidence="1" type="ORF">RSO01_53610</name>
</gene>
<dbReference type="RefSeq" id="WP_147153199.1">
    <property type="nucleotide sequence ID" value="NZ_BKAJ01000095.1"/>
</dbReference>